<evidence type="ECO:0000313" key="2">
    <source>
        <dbReference type="Proteomes" id="UP000314986"/>
    </source>
</evidence>
<dbReference type="InterPro" id="IPR001611">
    <property type="entry name" value="Leu-rich_rpt"/>
</dbReference>
<keyword evidence="2" id="KW-1185">Reference proteome</keyword>
<reference evidence="2" key="2">
    <citation type="journal article" date="2007" name="PLoS Biol.">
        <title>Survey sequencing and comparative analysis of the elephant shark (Callorhinchus milii) genome.</title>
        <authorList>
            <person name="Venkatesh B."/>
            <person name="Kirkness E.F."/>
            <person name="Loh Y.H."/>
            <person name="Halpern A.L."/>
            <person name="Lee A.P."/>
            <person name="Johnson J."/>
            <person name="Dandona N."/>
            <person name="Viswanathan L.D."/>
            <person name="Tay A."/>
            <person name="Venter J.C."/>
            <person name="Strausberg R.L."/>
            <person name="Brenner S."/>
        </authorList>
    </citation>
    <scope>NUCLEOTIDE SEQUENCE [LARGE SCALE GENOMIC DNA]</scope>
</reference>
<dbReference type="SUPFAM" id="SSF52047">
    <property type="entry name" value="RNI-like"/>
    <property type="match status" value="1"/>
</dbReference>
<reference evidence="1" key="5">
    <citation type="submission" date="2025-09" db="UniProtKB">
        <authorList>
            <consortium name="Ensembl"/>
        </authorList>
    </citation>
    <scope>IDENTIFICATION</scope>
</reference>
<dbReference type="GO" id="GO:0050729">
    <property type="term" value="P:positive regulation of inflammatory response"/>
    <property type="evidence" value="ECO:0007669"/>
    <property type="project" value="TreeGrafter"/>
</dbReference>
<name>A0A4W3IR44_CALMI</name>
<dbReference type="Gene3D" id="3.80.10.10">
    <property type="entry name" value="Ribonuclease Inhibitor"/>
    <property type="match status" value="1"/>
</dbReference>
<proteinExistence type="predicted"/>
<sequence>PVLSHWCFFSCCRLYRNGLTAVCCRDLADGLIASSTLIEVNLASNNLQDEGVKLLFEALRKPTYMIQELRLTGNGLTTACYEDLMWVLTVNKTLQLLDLRCNDLGESGVKAQDFAQKNSSCEIWL</sequence>
<reference evidence="1" key="4">
    <citation type="submission" date="2025-08" db="UniProtKB">
        <authorList>
            <consortium name="Ensembl"/>
        </authorList>
    </citation>
    <scope>IDENTIFICATION</scope>
</reference>
<dbReference type="SMART" id="SM00368">
    <property type="entry name" value="LRR_RI"/>
    <property type="match status" value="2"/>
</dbReference>
<dbReference type="GeneTree" id="ENSGT00990000211960"/>
<evidence type="ECO:0000313" key="1">
    <source>
        <dbReference type="Ensembl" id="ENSCMIP00000023120.1"/>
    </source>
</evidence>
<dbReference type="PANTHER" id="PTHR45690:SF4">
    <property type="entry name" value="NACHT, LRR AND PYD DOMAINS-CONTAINING PROTEIN 10"/>
    <property type="match status" value="1"/>
</dbReference>
<dbReference type="Ensembl" id="ENSCMIT00000023517.1">
    <property type="protein sequence ID" value="ENSCMIP00000023120.1"/>
    <property type="gene ID" value="ENSCMIG00000010372.1"/>
</dbReference>
<reference evidence="2" key="3">
    <citation type="journal article" date="2014" name="Nature">
        <title>Elephant shark genome provides unique insights into gnathostome evolution.</title>
        <authorList>
            <consortium name="International Elephant Shark Genome Sequencing Consortium"/>
            <person name="Venkatesh B."/>
            <person name="Lee A.P."/>
            <person name="Ravi V."/>
            <person name="Maurya A.K."/>
            <person name="Lian M.M."/>
            <person name="Swann J.B."/>
            <person name="Ohta Y."/>
            <person name="Flajnik M.F."/>
            <person name="Sutoh Y."/>
            <person name="Kasahara M."/>
            <person name="Hoon S."/>
            <person name="Gangu V."/>
            <person name="Roy S.W."/>
            <person name="Irimia M."/>
            <person name="Korzh V."/>
            <person name="Kondrychyn I."/>
            <person name="Lim Z.W."/>
            <person name="Tay B.H."/>
            <person name="Tohari S."/>
            <person name="Kong K.W."/>
            <person name="Ho S."/>
            <person name="Lorente-Galdos B."/>
            <person name="Quilez J."/>
            <person name="Marques-Bonet T."/>
            <person name="Raney B.J."/>
            <person name="Ingham P.W."/>
            <person name="Tay A."/>
            <person name="Hillier L.W."/>
            <person name="Minx P."/>
            <person name="Boehm T."/>
            <person name="Wilson R.K."/>
            <person name="Brenner S."/>
            <person name="Warren W.C."/>
        </authorList>
    </citation>
    <scope>NUCLEOTIDE SEQUENCE [LARGE SCALE GENOMIC DNA]</scope>
</reference>
<accession>A0A4W3IR44</accession>
<dbReference type="Pfam" id="PF13516">
    <property type="entry name" value="LRR_6"/>
    <property type="match status" value="2"/>
</dbReference>
<dbReference type="InterPro" id="IPR032675">
    <property type="entry name" value="LRR_dom_sf"/>
</dbReference>
<dbReference type="Proteomes" id="UP000314986">
    <property type="component" value="Unassembled WGS sequence"/>
</dbReference>
<dbReference type="AlphaFoldDB" id="A0A4W3IR44"/>
<dbReference type="GO" id="GO:0005737">
    <property type="term" value="C:cytoplasm"/>
    <property type="evidence" value="ECO:0007669"/>
    <property type="project" value="TreeGrafter"/>
</dbReference>
<protein>
    <submittedName>
        <fullName evidence="1">Uncharacterized protein</fullName>
    </submittedName>
</protein>
<dbReference type="InParanoid" id="A0A4W3IR44"/>
<dbReference type="InterPro" id="IPR050637">
    <property type="entry name" value="NLRP_innate_immun_reg"/>
</dbReference>
<reference evidence="2" key="1">
    <citation type="journal article" date="2006" name="Science">
        <title>Ancient noncoding elements conserved in the human genome.</title>
        <authorList>
            <person name="Venkatesh B."/>
            <person name="Kirkness E.F."/>
            <person name="Loh Y.H."/>
            <person name="Halpern A.L."/>
            <person name="Lee A.P."/>
            <person name="Johnson J."/>
            <person name="Dandona N."/>
            <person name="Viswanathan L.D."/>
            <person name="Tay A."/>
            <person name="Venter J.C."/>
            <person name="Strausberg R.L."/>
            <person name="Brenner S."/>
        </authorList>
    </citation>
    <scope>NUCLEOTIDE SEQUENCE [LARGE SCALE GENOMIC DNA]</scope>
</reference>
<organism evidence="1 2">
    <name type="scientific">Callorhinchus milii</name>
    <name type="common">Ghost shark</name>
    <dbReference type="NCBI Taxonomy" id="7868"/>
    <lineage>
        <taxon>Eukaryota</taxon>
        <taxon>Metazoa</taxon>
        <taxon>Chordata</taxon>
        <taxon>Craniata</taxon>
        <taxon>Vertebrata</taxon>
        <taxon>Chondrichthyes</taxon>
        <taxon>Holocephali</taxon>
        <taxon>Chimaeriformes</taxon>
        <taxon>Callorhinchidae</taxon>
        <taxon>Callorhinchus</taxon>
    </lineage>
</organism>
<dbReference type="PANTHER" id="PTHR45690">
    <property type="entry name" value="NACHT, LRR AND PYD DOMAINS-CONTAINING PROTEIN 12"/>
    <property type="match status" value="1"/>
</dbReference>